<evidence type="ECO:0000313" key="5">
    <source>
        <dbReference type="Proteomes" id="UP000283734"/>
    </source>
</evidence>
<gene>
    <name evidence="4" type="ORF">D4A39_04835</name>
</gene>
<dbReference type="Pfam" id="PF00656">
    <property type="entry name" value="Peptidase_C14"/>
    <property type="match status" value="1"/>
</dbReference>
<dbReference type="EMBL" id="QYYA01000001">
    <property type="protein sequence ID" value="RJG20147.1"/>
    <property type="molecule type" value="Genomic_DNA"/>
</dbReference>
<dbReference type="GO" id="GO:0006508">
    <property type="term" value="P:proteolysis"/>
    <property type="evidence" value="ECO:0007669"/>
    <property type="project" value="InterPro"/>
</dbReference>
<dbReference type="InterPro" id="IPR011600">
    <property type="entry name" value="Pept_C14_caspase"/>
</dbReference>
<dbReference type="PROSITE" id="PS50082">
    <property type="entry name" value="WD_REPEATS_2"/>
    <property type="match status" value="1"/>
</dbReference>
<name>A0A418Y3P1_9GAMM</name>
<comment type="caution">
    <text evidence="4">The sequence shown here is derived from an EMBL/GenBank/DDBJ whole genome shotgun (WGS) entry which is preliminary data.</text>
</comment>
<feature type="domain" description="Peptidase C14 caspase" evidence="3">
    <location>
        <begin position="1119"/>
        <end position="1370"/>
    </location>
</feature>
<dbReference type="Proteomes" id="UP000283734">
    <property type="component" value="Unassembled WGS sequence"/>
</dbReference>
<dbReference type="InterPro" id="IPR036322">
    <property type="entry name" value="WD40_repeat_dom_sf"/>
</dbReference>
<dbReference type="GO" id="GO:0004197">
    <property type="term" value="F:cysteine-type endopeptidase activity"/>
    <property type="evidence" value="ECO:0007669"/>
    <property type="project" value="InterPro"/>
</dbReference>
<dbReference type="Gene3D" id="2.130.10.10">
    <property type="entry name" value="YVTN repeat-like/Quinoprotein amine dehydrogenase"/>
    <property type="match status" value="1"/>
</dbReference>
<reference evidence="4 5" key="1">
    <citation type="submission" date="2018-09" db="EMBL/GenBank/DDBJ databases">
        <title>Alcanivorax profundi sp. nov., isolated from 1000 m-depth seawater of the Mariana Trench.</title>
        <authorList>
            <person name="Liu J."/>
        </authorList>
    </citation>
    <scope>NUCLEOTIDE SEQUENCE [LARGE SCALE GENOMIC DNA]</scope>
    <source>
        <strain evidence="4 5">MTEO17</strain>
    </source>
</reference>
<proteinExistence type="predicted"/>
<evidence type="ECO:0000259" key="3">
    <source>
        <dbReference type="Pfam" id="PF00656"/>
    </source>
</evidence>
<keyword evidence="1" id="KW-0853">WD repeat</keyword>
<accession>A0A418Y3P1</accession>
<keyword evidence="5" id="KW-1185">Reference proteome</keyword>
<evidence type="ECO:0000256" key="2">
    <source>
        <dbReference type="SAM" id="SignalP"/>
    </source>
</evidence>
<evidence type="ECO:0000256" key="1">
    <source>
        <dbReference type="PROSITE-ProRule" id="PRU00221"/>
    </source>
</evidence>
<organism evidence="4 5">
    <name type="scientific">Alcanivorax profundi</name>
    <dbReference type="NCBI Taxonomy" id="2338368"/>
    <lineage>
        <taxon>Bacteria</taxon>
        <taxon>Pseudomonadati</taxon>
        <taxon>Pseudomonadota</taxon>
        <taxon>Gammaproteobacteria</taxon>
        <taxon>Oceanospirillales</taxon>
        <taxon>Alcanivoracaceae</taxon>
        <taxon>Alcanivorax</taxon>
    </lineage>
</organism>
<dbReference type="PROSITE" id="PS00018">
    <property type="entry name" value="EF_HAND_1"/>
    <property type="match status" value="1"/>
</dbReference>
<sequence>MPKRIVSLILPLLVLISPASQALNIPAFALPAGASATVARNVAISRRARQDKDQQSFQRHESSSLYQLIHIDPAKRLGTHDEWAIAYLADAERDSHDLMDNSAFLPTAHQGKTYRYFMGSDGSPVFLPLSEGEPVASPDASEQLFRDIALGNTSYHTVIRSASSRNFDIGKRYPLTPTERSDFHAQEGSIQLTSITRMWERDVAEFAVETRNEINGTVMTGKVWFWVLAATGRPVLLIKEYGIDLVESGIPFYDRRQISFGFAYSDLPISTLAPEILPAQQPSGRVQGMAYSDQTGQLAFLTREYGSQTSWLTFWDLAQRKALFTTRAGGQNLHMTNSGKAVYVGDYGPRGFLGWVMLGNGYQPFGGHFDASFQIDRELRTSALFGVYPVSINNHNELEIWNTAWGKLQYRQRLEHSSPMVMATASDGRLVTLGEDLRVSVHELTISNRPCRDKSDPQESYCDQPAISFKESTSPISLPDLILPDHYSKPGQRQITSLALHPEQPILLYCTEFPAECGTINYENRSVWLAPLSSNLVFSGPGSIIADNGTYTLDGQFTPYALPHSPAVNHHAAVSESRALLFNRTVQYDDQFTDDNILIRDSLTGQVIDTLSRQFYPINSLSVQQEALTVTTGAIGKGDMFVLDLSSLNLHKSALPLPVNSAQLNNKWMHVSASGMELIASTDDPALVRTLNFQVADHAFTDKGIVYARDNILYEYDVAEDTSTEWYRFDSTVHEFVLFDEQSRSLAVRIDQGKVVLPHAGVTLDLPYTQLGKQSLEYDKLTETFFVSGLTGYSSAFNPAIDVIQQFDTSGKPLMEMYPLWGRSELMQATANGQLWNADDSGNLNIRDIRSGLVLETIVEAHQGHITALEQLNERAVITASSNGTIKIWRTDIPSGNFRLNTVSTQLDQVLVKPDIGNRHPRLVATISIDKSGEFVINSPDGYYWSTPRALHNASFVQDSKVFDYAQYDYWLNRPDIVLQRLGYATPNSRMLWEKLVSHRQQRHHGHPSRMPLNIDKPALTLSGPQALLQRRDQINLTYAVEDAKHSDVTLHVQVNQVPVFGQQGLPLKNNHGTLSIDLTPGRNNIRAYVSTGGGLQSETRFLTYNQADNNRKPALYLLTIGVSDYADDRLDLRYAAKDATDLANALGASDQYREVHRFTLLDRQVTARSVRDAKAFLNQGTAQDHVVVFLAGHGFLDEQDNYFFGTSDIDIATPAGKGLPYEDINRLLDGIPSRNKLLMLDTCHSGEVTEPVARLELPPGVQSRGLSVRAQPQSEASPGISYALLQNAFVDLRASTGAIIISASGGQEFALETEAIQNGIFTASVIDALTNKRADSNGDGEVTTAELRDFTYREVTRLTNGRQRPTTRKYNLDIDFAVF</sequence>
<protein>
    <recommendedName>
        <fullName evidence="3">Peptidase C14 caspase domain-containing protein</fullName>
    </recommendedName>
</protein>
<keyword evidence="2" id="KW-0732">Signal</keyword>
<dbReference type="RefSeq" id="WP_119917590.1">
    <property type="nucleotide sequence ID" value="NZ_QYYA01000001.1"/>
</dbReference>
<dbReference type="Gene3D" id="3.40.50.1460">
    <property type="match status" value="1"/>
</dbReference>
<feature type="repeat" description="WD" evidence="1">
    <location>
        <begin position="859"/>
        <end position="889"/>
    </location>
</feature>
<dbReference type="SUPFAM" id="SSF50998">
    <property type="entry name" value="Quinoprotein alcohol dehydrogenase-like"/>
    <property type="match status" value="1"/>
</dbReference>
<dbReference type="InterPro" id="IPR015943">
    <property type="entry name" value="WD40/YVTN_repeat-like_dom_sf"/>
</dbReference>
<dbReference type="InterPro" id="IPR018247">
    <property type="entry name" value="EF_Hand_1_Ca_BS"/>
</dbReference>
<feature type="signal peptide" evidence="2">
    <location>
        <begin position="1"/>
        <end position="22"/>
    </location>
</feature>
<dbReference type="InterPro" id="IPR011047">
    <property type="entry name" value="Quinoprotein_ADH-like_sf"/>
</dbReference>
<feature type="chain" id="PRO_5019396245" description="Peptidase C14 caspase domain-containing protein" evidence="2">
    <location>
        <begin position="23"/>
        <end position="1380"/>
    </location>
</feature>
<evidence type="ECO:0000313" key="4">
    <source>
        <dbReference type="EMBL" id="RJG20147.1"/>
    </source>
</evidence>
<dbReference type="OrthoDB" id="235631at2"/>
<dbReference type="SUPFAM" id="SSF50978">
    <property type="entry name" value="WD40 repeat-like"/>
    <property type="match status" value="1"/>
</dbReference>
<dbReference type="InterPro" id="IPR001680">
    <property type="entry name" value="WD40_rpt"/>
</dbReference>